<dbReference type="GO" id="GO:0005886">
    <property type="term" value="C:plasma membrane"/>
    <property type="evidence" value="ECO:0007669"/>
    <property type="project" value="InterPro"/>
</dbReference>
<protein>
    <recommendedName>
        <fullName evidence="11">Cadherin domain-containing protein</fullName>
    </recommendedName>
</protein>
<keyword evidence="7" id="KW-0472">Membrane</keyword>
<dbReference type="InterPro" id="IPR013164">
    <property type="entry name" value="Cadherin_N"/>
</dbReference>
<keyword evidence="13" id="KW-1185">Reference proteome</keyword>
<evidence type="ECO:0000256" key="2">
    <source>
        <dbReference type="ARBA" id="ARBA00022692"/>
    </source>
</evidence>
<dbReference type="Proteomes" id="UP000265020">
    <property type="component" value="Unassembled WGS sequence"/>
</dbReference>
<reference evidence="12" key="2">
    <citation type="submission" date="2025-09" db="UniProtKB">
        <authorList>
            <consortium name="Ensembl"/>
        </authorList>
    </citation>
    <scope>IDENTIFICATION</scope>
</reference>
<proteinExistence type="predicted"/>
<evidence type="ECO:0000256" key="7">
    <source>
        <dbReference type="ARBA" id="ARBA00023136"/>
    </source>
</evidence>
<keyword evidence="3" id="KW-0677">Repeat</keyword>
<evidence type="ECO:0000313" key="13">
    <source>
        <dbReference type="Proteomes" id="UP000265020"/>
    </source>
</evidence>
<sequence>MTKRNAYRDWRWLVLWWHHFFIMWNTIDGQTRYSIQEELKMGSVVGNLAKDLGLSLTEISDRKLSVASEAGKQYFTVDAGKGELVVNDRIDREALCGQSASCVLPLQVFIEDPLQLFRVEVEIQDINDNSPRFPSKDITLDIAESTAIGVQFPLESAIDPDVGSNSLRHEWTSYF</sequence>
<evidence type="ECO:0000259" key="11">
    <source>
        <dbReference type="PROSITE" id="PS50268"/>
    </source>
</evidence>
<dbReference type="GO" id="GO:0007156">
    <property type="term" value="P:homophilic cell adhesion via plasma membrane adhesion molecules"/>
    <property type="evidence" value="ECO:0007669"/>
    <property type="project" value="InterPro"/>
</dbReference>
<dbReference type="Gene3D" id="2.60.40.60">
    <property type="entry name" value="Cadherins"/>
    <property type="match status" value="2"/>
</dbReference>
<evidence type="ECO:0000256" key="8">
    <source>
        <dbReference type="ARBA" id="ARBA00023180"/>
    </source>
</evidence>
<feature type="signal peptide" evidence="10">
    <location>
        <begin position="1"/>
        <end position="29"/>
    </location>
</feature>
<dbReference type="PANTHER" id="PTHR24028:SF236">
    <property type="entry name" value="PROTOCADHERIN GAMMA-C3"/>
    <property type="match status" value="1"/>
</dbReference>
<keyword evidence="10" id="KW-0732">Signal</keyword>
<dbReference type="GeneTree" id="ENSGT00940000164983"/>
<name>A0A3Q2CYD3_CYPVA</name>
<accession>A0A3Q2CYD3</accession>
<dbReference type="OMA" id="DRIPCSC"/>
<evidence type="ECO:0000256" key="9">
    <source>
        <dbReference type="PROSITE-ProRule" id="PRU00043"/>
    </source>
</evidence>
<dbReference type="CDD" id="cd11304">
    <property type="entry name" value="Cadherin_repeat"/>
    <property type="match status" value="1"/>
</dbReference>
<keyword evidence="5" id="KW-0130">Cell adhesion</keyword>
<evidence type="ECO:0000256" key="3">
    <source>
        <dbReference type="ARBA" id="ARBA00022737"/>
    </source>
</evidence>
<dbReference type="InterPro" id="IPR015919">
    <property type="entry name" value="Cadherin-like_sf"/>
</dbReference>
<dbReference type="InterPro" id="IPR002126">
    <property type="entry name" value="Cadherin-like_dom"/>
</dbReference>
<feature type="domain" description="Cadherin" evidence="11">
    <location>
        <begin position="27"/>
        <end position="133"/>
    </location>
</feature>
<dbReference type="PRINTS" id="PR00205">
    <property type="entry name" value="CADHERIN"/>
</dbReference>
<dbReference type="InterPro" id="IPR050174">
    <property type="entry name" value="Protocadherin/Cadherin-CA"/>
</dbReference>
<keyword evidence="6" id="KW-1133">Transmembrane helix</keyword>
<dbReference type="PANTHER" id="PTHR24028">
    <property type="entry name" value="CADHERIN-87A"/>
    <property type="match status" value="1"/>
</dbReference>
<evidence type="ECO:0000256" key="6">
    <source>
        <dbReference type="ARBA" id="ARBA00022989"/>
    </source>
</evidence>
<dbReference type="Pfam" id="PF08266">
    <property type="entry name" value="Cadherin_2"/>
    <property type="match status" value="1"/>
</dbReference>
<keyword evidence="2" id="KW-0812">Transmembrane</keyword>
<dbReference type="GO" id="GO:0009653">
    <property type="term" value="P:anatomical structure morphogenesis"/>
    <property type="evidence" value="ECO:0007669"/>
    <property type="project" value="UniProtKB-ARBA"/>
</dbReference>
<dbReference type="FunFam" id="2.60.40.60:FF:000006">
    <property type="entry name" value="Protocadherin alpha 2"/>
    <property type="match status" value="1"/>
</dbReference>
<evidence type="ECO:0000313" key="12">
    <source>
        <dbReference type="Ensembl" id="ENSCVAP00000010854.1"/>
    </source>
</evidence>
<evidence type="ECO:0000256" key="5">
    <source>
        <dbReference type="ARBA" id="ARBA00022889"/>
    </source>
</evidence>
<comment type="subcellular location">
    <subcellularLocation>
        <location evidence="1">Membrane</location>
        <topology evidence="1">Single-pass membrane protein</topology>
    </subcellularLocation>
</comment>
<feature type="chain" id="PRO_5018676935" description="Cadherin domain-containing protein" evidence="10">
    <location>
        <begin position="30"/>
        <end position="175"/>
    </location>
</feature>
<dbReference type="SUPFAM" id="SSF49313">
    <property type="entry name" value="Cadherin-like"/>
    <property type="match status" value="2"/>
</dbReference>
<evidence type="ECO:0000256" key="4">
    <source>
        <dbReference type="ARBA" id="ARBA00022837"/>
    </source>
</evidence>
<dbReference type="GO" id="GO:0005509">
    <property type="term" value="F:calcium ion binding"/>
    <property type="evidence" value="ECO:0007669"/>
    <property type="project" value="UniProtKB-UniRule"/>
</dbReference>
<dbReference type="AlphaFoldDB" id="A0A3Q2CYD3"/>
<organism evidence="12 13">
    <name type="scientific">Cyprinodon variegatus</name>
    <name type="common">Sheepshead minnow</name>
    <dbReference type="NCBI Taxonomy" id="28743"/>
    <lineage>
        <taxon>Eukaryota</taxon>
        <taxon>Metazoa</taxon>
        <taxon>Chordata</taxon>
        <taxon>Craniata</taxon>
        <taxon>Vertebrata</taxon>
        <taxon>Euteleostomi</taxon>
        <taxon>Actinopterygii</taxon>
        <taxon>Neopterygii</taxon>
        <taxon>Teleostei</taxon>
        <taxon>Neoteleostei</taxon>
        <taxon>Acanthomorphata</taxon>
        <taxon>Ovalentaria</taxon>
        <taxon>Atherinomorphae</taxon>
        <taxon>Cyprinodontiformes</taxon>
        <taxon>Cyprinodontidae</taxon>
        <taxon>Cyprinodon</taxon>
    </lineage>
</organism>
<dbReference type="PROSITE" id="PS50268">
    <property type="entry name" value="CADHERIN_2"/>
    <property type="match status" value="1"/>
</dbReference>
<keyword evidence="8" id="KW-0325">Glycoprotein</keyword>
<dbReference type="InterPro" id="IPR020894">
    <property type="entry name" value="Cadherin_CS"/>
</dbReference>
<evidence type="ECO:0000256" key="10">
    <source>
        <dbReference type="SAM" id="SignalP"/>
    </source>
</evidence>
<dbReference type="Ensembl" id="ENSCVAT00000017682.1">
    <property type="protein sequence ID" value="ENSCVAP00000010854.1"/>
    <property type="gene ID" value="ENSCVAG00000013036.1"/>
</dbReference>
<evidence type="ECO:0000256" key="1">
    <source>
        <dbReference type="ARBA" id="ARBA00004167"/>
    </source>
</evidence>
<keyword evidence="4 9" id="KW-0106">Calcium</keyword>
<dbReference type="PROSITE" id="PS00232">
    <property type="entry name" value="CADHERIN_1"/>
    <property type="match status" value="1"/>
</dbReference>
<reference evidence="12" key="1">
    <citation type="submission" date="2025-08" db="UniProtKB">
        <authorList>
            <consortium name="Ensembl"/>
        </authorList>
    </citation>
    <scope>IDENTIFICATION</scope>
</reference>